<accession>A0A0G0IFX7</accession>
<dbReference type="SUPFAM" id="SSF53254">
    <property type="entry name" value="Phosphoglycerate mutase-like"/>
    <property type="match status" value="1"/>
</dbReference>
<reference evidence="1 2" key="1">
    <citation type="journal article" date="2015" name="Nature">
        <title>rRNA introns, odd ribosomes, and small enigmatic genomes across a large radiation of phyla.</title>
        <authorList>
            <person name="Brown C.T."/>
            <person name="Hug L.A."/>
            <person name="Thomas B.C."/>
            <person name="Sharon I."/>
            <person name="Castelle C.J."/>
            <person name="Singh A."/>
            <person name="Wilkins M.J."/>
            <person name="Williams K.H."/>
            <person name="Banfield J.F."/>
        </authorList>
    </citation>
    <scope>NUCLEOTIDE SEQUENCE [LARGE SCALE GENOMIC DNA]</scope>
</reference>
<evidence type="ECO:0000313" key="2">
    <source>
        <dbReference type="Proteomes" id="UP000034231"/>
    </source>
</evidence>
<name>A0A0G0IFX7_9BACT</name>
<dbReference type="CDD" id="cd07067">
    <property type="entry name" value="HP_PGM_like"/>
    <property type="match status" value="1"/>
</dbReference>
<evidence type="ECO:0008006" key="3">
    <source>
        <dbReference type="Google" id="ProtNLM"/>
    </source>
</evidence>
<dbReference type="Proteomes" id="UP000034231">
    <property type="component" value="Unassembled WGS sequence"/>
</dbReference>
<dbReference type="Gene3D" id="3.40.50.1240">
    <property type="entry name" value="Phosphoglycerate mutase-like"/>
    <property type="match status" value="2"/>
</dbReference>
<dbReference type="Pfam" id="PF00300">
    <property type="entry name" value="His_Phos_1"/>
    <property type="match status" value="2"/>
</dbReference>
<dbReference type="AlphaFoldDB" id="A0A0G0IFX7"/>
<protein>
    <recommendedName>
        <fullName evidence="3">Phosphoglycerate mutase</fullName>
    </recommendedName>
</protein>
<evidence type="ECO:0000313" key="1">
    <source>
        <dbReference type="EMBL" id="KKQ49910.1"/>
    </source>
</evidence>
<dbReference type="InterPro" id="IPR013078">
    <property type="entry name" value="His_Pase_superF_clade-1"/>
</dbReference>
<dbReference type="EMBL" id="LBTX01000010">
    <property type="protein sequence ID" value="KKQ49910.1"/>
    <property type="molecule type" value="Genomic_DNA"/>
</dbReference>
<sequence length="165" mass="19386">MTKYYIFRHGETYNSKNRTNYPINNFEVKILPEGIPVIKKLATYLKEVKSDFNVSSEYLRCKQTTEIVTKITGKNFETDSRINEFSRKLAQESFEIFSERIRNFLDELNSKNNKTVIICTHGAVIAGLKSYLLKNTFERDDLIDYPRPGVLLKIEDRKIETIDFR</sequence>
<gene>
    <name evidence="1" type="ORF">US68_C0010G0044</name>
</gene>
<comment type="caution">
    <text evidence="1">The sequence shown here is derived from an EMBL/GenBank/DDBJ whole genome shotgun (WGS) entry which is preliminary data.</text>
</comment>
<dbReference type="InterPro" id="IPR029033">
    <property type="entry name" value="His_PPase_superfam"/>
</dbReference>
<organism evidence="1 2">
    <name type="scientific">Candidatus Shapirobacteria bacterium GW2011_GWE1_38_10</name>
    <dbReference type="NCBI Taxonomy" id="1618488"/>
    <lineage>
        <taxon>Bacteria</taxon>
        <taxon>Candidatus Shapironibacteriota</taxon>
    </lineage>
</organism>
<proteinExistence type="predicted"/>